<evidence type="ECO:0000313" key="2">
    <source>
        <dbReference type="Proteomes" id="UP000192284"/>
    </source>
</evidence>
<evidence type="ECO:0008006" key="3">
    <source>
        <dbReference type="Google" id="ProtNLM"/>
    </source>
</evidence>
<proteinExistence type="predicted"/>
<reference evidence="1 2" key="1">
    <citation type="submission" date="2017-02" db="EMBL/GenBank/DDBJ databases">
        <title>The new phylogeny of genus Mycobacterium.</title>
        <authorList>
            <person name="Tortoli E."/>
            <person name="Trovato A."/>
            <person name="Cirillo D.M."/>
        </authorList>
    </citation>
    <scope>NUCLEOTIDE SEQUENCE [LARGE SCALE GENOMIC DNA]</scope>
    <source>
        <strain evidence="1 2">DSM 45057</strain>
    </source>
</reference>
<evidence type="ECO:0000313" key="1">
    <source>
        <dbReference type="EMBL" id="ORA25364.1"/>
    </source>
</evidence>
<dbReference type="OrthoDB" id="9798220at2"/>
<gene>
    <name evidence="1" type="ORF">BST12_03525</name>
</gene>
<dbReference type="RefSeq" id="WP_083111622.1">
    <property type="nucleotide sequence ID" value="NZ_JACKTS010000031.1"/>
</dbReference>
<comment type="caution">
    <text evidence="1">The sequence shown here is derived from an EMBL/GenBank/DDBJ whole genome shotgun (WGS) entry which is preliminary data.</text>
</comment>
<dbReference type="EMBL" id="MVHE01000003">
    <property type="protein sequence ID" value="ORA25364.1"/>
    <property type="molecule type" value="Genomic_DNA"/>
</dbReference>
<accession>A0A1X0A5Q8</accession>
<protein>
    <recommendedName>
        <fullName evidence="3">NIF system FeS cluster assembly NifU C-terminal domain-containing protein</fullName>
    </recommendedName>
</protein>
<name>A0A1X0A5Q8_MYCAN</name>
<sequence length="186" mass="19109">MTGPAVPSNRLPDNEIRELLTRLDGLLEEVELTPGPGGQIAAEAVTALARVYGEALARAIGFVADTAALREAFLDDELLGHLLVLHGIHPEPVGARVSRVVARLAAAMTEQGAHLELAGIDDGVATVRLSAHGCGSAGLAEVVRDAVLALTPELSEVSVVSGAARKGAFIPLENLLAHTPAGGVRT</sequence>
<keyword evidence="2" id="KW-1185">Reference proteome</keyword>
<organism evidence="1 2">
    <name type="scientific">Mycobacterium angelicum</name>
    <dbReference type="NCBI Taxonomy" id="470074"/>
    <lineage>
        <taxon>Bacteria</taxon>
        <taxon>Bacillati</taxon>
        <taxon>Actinomycetota</taxon>
        <taxon>Actinomycetes</taxon>
        <taxon>Mycobacteriales</taxon>
        <taxon>Mycobacteriaceae</taxon>
        <taxon>Mycobacterium</taxon>
    </lineage>
</organism>
<dbReference type="AlphaFoldDB" id="A0A1X0A5Q8"/>
<dbReference type="Proteomes" id="UP000192284">
    <property type="component" value="Unassembled WGS sequence"/>
</dbReference>